<dbReference type="Proteomes" id="UP000077875">
    <property type="component" value="Chromosome"/>
</dbReference>
<dbReference type="InterPro" id="IPR037069">
    <property type="entry name" value="AcylCoA_DH/ox_N_sf"/>
</dbReference>
<evidence type="ECO:0000259" key="5">
    <source>
        <dbReference type="Pfam" id="PF08028"/>
    </source>
</evidence>
<dbReference type="NCBIfam" id="TIGR04022">
    <property type="entry name" value="sulfur_SfnB"/>
    <property type="match status" value="1"/>
</dbReference>
<dbReference type="GO" id="GO:0033539">
    <property type="term" value="P:fatty acid beta-oxidation using acyl-CoA dehydrogenase"/>
    <property type="evidence" value="ECO:0007669"/>
    <property type="project" value="TreeGrafter"/>
</dbReference>
<dbReference type="InterPro" id="IPR046373">
    <property type="entry name" value="Acyl-CoA_Oxase/DH_mid-dom_sf"/>
</dbReference>
<dbReference type="SUPFAM" id="SSF56645">
    <property type="entry name" value="Acyl-CoA dehydrogenase NM domain-like"/>
    <property type="match status" value="1"/>
</dbReference>
<keyword evidence="3" id="KW-0175">Coiled coil</keyword>
<dbReference type="EMBL" id="CP015243">
    <property type="protein sequence ID" value="ANF57280.1"/>
    <property type="molecule type" value="Genomic_DNA"/>
</dbReference>
<proteinExistence type="inferred from homology"/>
<dbReference type="Pfam" id="PF08028">
    <property type="entry name" value="Acyl-CoA_dh_2"/>
    <property type="match status" value="1"/>
</dbReference>
<dbReference type="GO" id="GO:0050660">
    <property type="term" value="F:flavin adenine dinucleotide binding"/>
    <property type="evidence" value="ECO:0007669"/>
    <property type="project" value="InterPro"/>
</dbReference>
<dbReference type="PANTHER" id="PTHR48083:SF19">
    <property type="entry name" value="FLAVIN-DEPENDENT MONOOXYGENASE, OXYGENASE SUBUNIT HSAA"/>
    <property type="match status" value="1"/>
</dbReference>
<evidence type="ECO:0000313" key="7">
    <source>
        <dbReference type="Proteomes" id="UP000077875"/>
    </source>
</evidence>
<dbReference type="GO" id="GO:0003995">
    <property type="term" value="F:acyl-CoA dehydrogenase activity"/>
    <property type="evidence" value="ECO:0007669"/>
    <property type="project" value="TreeGrafter"/>
</dbReference>
<dbReference type="PIRSF" id="PIRSF016578">
    <property type="entry name" value="HsaA"/>
    <property type="match status" value="1"/>
</dbReference>
<accession>A0A172YDD7</accession>
<dbReference type="InterPro" id="IPR023922">
    <property type="entry name" value="S04_starv_induced_SfnB"/>
</dbReference>
<feature type="domain" description="Acyl-CoA dehydrogenase C-terminal" evidence="5">
    <location>
        <begin position="244"/>
        <end position="377"/>
    </location>
</feature>
<keyword evidence="1" id="KW-0560">Oxidoreductase</keyword>
<dbReference type="Pfam" id="PF02771">
    <property type="entry name" value="Acyl-CoA_dh_N"/>
    <property type="match status" value="1"/>
</dbReference>
<dbReference type="STRING" id="376489.A5892_07240"/>
<dbReference type="AlphaFoldDB" id="A0A172YDD7"/>
<evidence type="ECO:0000259" key="4">
    <source>
        <dbReference type="Pfam" id="PF02771"/>
    </source>
</evidence>
<dbReference type="PANTHER" id="PTHR48083">
    <property type="entry name" value="MEDIUM-CHAIN SPECIFIC ACYL-COA DEHYDROGENASE, MITOCHONDRIAL-RELATED"/>
    <property type="match status" value="1"/>
</dbReference>
<evidence type="ECO:0000256" key="2">
    <source>
        <dbReference type="ARBA" id="ARBA00049661"/>
    </source>
</evidence>
<comment type="similarity">
    <text evidence="2">Belongs to the HpaH/HsaA monooxygenase family.</text>
</comment>
<organism evidence="6 7">
    <name type="scientific">Halotalea alkalilenta</name>
    <dbReference type="NCBI Taxonomy" id="376489"/>
    <lineage>
        <taxon>Bacteria</taxon>
        <taxon>Pseudomonadati</taxon>
        <taxon>Pseudomonadota</taxon>
        <taxon>Gammaproteobacteria</taxon>
        <taxon>Oceanospirillales</taxon>
        <taxon>Halomonadaceae</taxon>
        <taxon>Halotalea</taxon>
    </lineage>
</organism>
<dbReference type="Gene3D" id="1.20.140.10">
    <property type="entry name" value="Butyryl-CoA Dehydrogenase, subunit A, domain 3"/>
    <property type="match status" value="1"/>
</dbReference>
<evidence type="ECO:0000256" key="3">
    <source>
        <dbReference type="SAM" id="Coils"/>
    </source>
</evidence>
<dbReference type="InterPro" id="IPR013786">
    <property type="entry name" value="AcylCoA_DH/ox_N"/>
</dbReference>
<feature type="domain" description="Acyl-CoA dehydrogenase/oxidase N-terminal" evidence="4">
    <location>
        <begin position="30"/>
        <end position="125"/>
    </location>
</feature>
<name>A0A172YDD7_9GAMM</name>
<dbReference type="Gene3D" id="1.10.540.10">
    <property type="entry name" value="Acyl-CoA dehydrogenase/oxidase, N-terminal domain"/>
    <property type="match status" value="1"/>
</dbReference>
<dbReference type="RefSeq" id="WP_064122236.1">
    <property type="nucleotide sequence ID" value="NZ_CP015243.1"/>
</dbReference>
<dbReference type="SUPFAM" id="SSF47203">
    <property type="entry name" value="Acyl-CoA dehydrogenase C-terminal domain-like"/>
    <property type="match status" value="1"/>
</dbReference>
<reference evidence="6 7" key="1">
    <citation type="submission" date="2016-04" db="EMBL/GenBank/DDBJ databases">
        <title>Complete Genome Sequence of Halotalea alkalilenta IHB B 13600.</title>
        <authorList>
            <person name="Swarnkar M.K."/>
            <person name="Sharma A."/>
            <person name="Kaushal K."/>
            <person name="Soni R."/>
            <person name="Rana S."/>
            <person name="Singh A.K."/>
            <person name="Gulati A."/>
        </authorList>
    </citation>
    <scope>NUCLEOTIDE SEQUENCE [LARGE SCALE GENOMIC DNA]</scope>
    <source>
        <strain evidence="6 7">IHB B 13600</strain>
    </source>
</reference>
<dbReference type="GO" id="GO:0016712">
    <property type="term" value="F:oxidoreductase activity, acting on paired donors, with incorporation or reduction of molecular oxygen, reduced flavin or flavoprotein as one donor, and incorporation of one atom of oxygen"/>
    <property type="evidence" value="ECO:0007669"/>
    <property type="project" value="TreeGrafter"/>
</dbReference>
<gene>
    <name evidence="6" type="ORF">A5892_07240</name>
</gene>
<dbReference type="KEGG" id="haa:A5892_07240"/>
<evidence type="ECO:0000256" key="1">
    <source>
        <dbReference type="ARBA" id="ARBA00023002"/>
    </source>
</evidence>
<dbReference type="InterPro" id="IPR050741">
    <property type="entry name" value="Acyl-CoA_dehydrogenase"/>
</dbReference>
<evidence type="ECO:0000313" key="6">
    <source>
        <dbReference type="EMBL" id="ANF57280.1"/>
    </source>
</evidence>
<protein>
    <submittedName>
        <fullName evidence="6">SfnB family sulfur acquisition oxidoreductase</fullName>
    </submittedName>
</protein>
<sequence length="402" mass="43705">MPELETPLPSTPQCIDSDAAALRAADRLADDFRREAALRDLERRLPHPELKRFVDSGLWSITVPRRFGGAEVSAATLAEVTARISAADGSLGQIPQNHFYALEILRLNGSEEQQRRFFAEALAGERFGNALAELGTQHSSTRTVRLTPCEGGYLISGRKFYATGSLFARWIPTSAIGPDEKVQLAIVDANAPGLERIDDWSGFGQRTTGSGSVVFDRVFVPNTAVVPMQAAFERPTALGAFAQLIHTAVDVGIARGALSDTQQFVRSHARPWIDSGAPSAAKDPLLLRELGELSIDLEAAEAMLERAARIVDVARREPTERSVAQASIAVAEAKVLATDIALAAGSKLFELSGSRAALTELGLDRHWRNARTHTLHDPVRWKYHAIGDYVLNDRLPPRHGAL</sequence>
<feature type="coiled-coil region" evidence="3">
    <location>
        <begin position="290"/>
        <end position="317"/>
    </location>
</feature>
<dbReference type="GO" id="GO:0005737">
    <property type="term" value="C:cytoplasm"/>
    <property type="evidence" value="ECO:0007669"/>
    <property type="project" value="TreeGrafter"/>
</dbReference>
<dbReference type="InterPro" id="IPR036250">
    <property type="entry name" value="AcylCo_DH-like_C"/>
</dbReference>
<dbReference type="InterPro" id="IPR013107">
    <property type="entry name" value="Acyl-CoA_DH_C"/>
</dbReference>
<dbReference type="InterPro" id="IPR009100">
    <property type="entry name" value="AcylCoA_DH/oxidase_NM_dom_sf"/>
</dbReference>
<keyword evidence="7" id="KW-1185">Reference proteome</keyword>
<dbReference type="Gene3D" id="2.40.110.10">
    <property type="entry name" value="Butyryl-CoA Dehydrogenase, subunit A, domain 2"/>
    <property type="match status" value="1"/>
</dbReference>